<evidence type="ECO:0008006" key="2">
    <source>
        <dbReference type="Google" id="ProtNLM"/>
    </source>
</evidence>
<evidence type="ECO:0000313" key="1">
    <source>
        <dbReference type="EMBL" id="SVD35676.1"/>
    </source>
</evidence>
<dbReference type="AlphaFoldDB" id="A0A382UN21"/>
<reference evidence="1" key="1">
    <citation type="submission" date="2018-05" db="EMBL/GenBank/DDBJ databases">
        <authorList>
            <person name="Lanie J.A."/>
            <person name="Ng W.-L."/>
            <person name="Kazmierczak K.M."/>
            <person name="Andrzejewski T.M."/>
            <person name="Davidsen T.M."/>
            <person name="Wayne K.J."/>
            <person name="Tettelin H."/>
            <person name="Glass J.I."/>
            <person name="Rusch D."/>
            <person name="Podicherti R."/>
            <person name="Tsui H.-C.T."/>
            <person name="Winkler M.E."/>
        </authorList>
    </citation>
    <scope>NUCLEOTIDE SEQUENCE</scope>
</reference>
<proteinExistence type="predicted"/>
<protein>
    <recommendedName>
        <fullName evidence="2">Periplasmic binding protein domain-containing protein</fullName>
    </recommendedName>
</protein>
<feature type="non-terminal residue" evidence="1">
    <location>
        <position position="146"/>
    </location>
</feature>
<dbReference type="Gene3D" id="3.40.50.2300">
    <property type="match status" value="1"/>
</dbReference>
<dbReference type="EMBL" id="UINC01145505">
    <property type="protein sequence ID" value="SVD35676.1"/>
    <property type="molecule type" value="Genomic_DNA"/>
</dbReference>
<accession>A0A382UN21</accession>
<dbReference type="InterPro" id="IPR028082">
    <property type="entry name" value="Peripla_BP_I"/>
</dbReference>
<name>A0A382UN21_9ZZZZ</name>
<gene>
    <name evidence="1" type="ORF">METZ01_LOCUS388530</name>
</gene>
<organism evidence="1">
    <name type="scientific">marine metagenome</name>
    <dbReference type="NCBI Taxonomy" id="408172"/>
    <lineage>
        <taxon>unclassified sequences</taxon>
        <taxon>metagenomes</taxon>
        <taxon>ecological metagenomes</taxon>
    </lineage>
</organism>
<sequence>MRLADIVRTFAAALLTLLPAQGQEFHGFDPAAFEGRMLAPEQLQAMVADAQDHSPPTNGASYVFGFANLQRDMIFGIRVEDSIKANVEAAGIEVRVADNRLDGATALSNAQSFVRRRVDYVIEFQTDVNFGPVIMQHFNRAHIGVI</sequence>
<dbReference type="SUPFAM" id="SSF53822">
    <property type="entry name" value="Periplasmic binding protein-like I"/>
    <property type="match status" value="1"/>
</dbReference>